<dbReference type="AlphaFoldDB" id="A0A5M3VU88"/>
<keyword evidence="2" id="KW-1185">Reference proteome</keyword>
<protein>
    <recommendedName>
        <fullName evidence="3">Calx-beta domain-containing protein</fullName>
    </recommendedName>
</protein>
<dbReference type="EMBL" id="BLAD01000044">
    <property type="protein sequence ID" value="GES00367.1"/>
    <property type="molecule type" value="Genomic_DNA"/>
</dbReference>
<name>A0A5M3VU88_9ACTN</name>
<dbReference type="Gene3D" id="2.130.10.30">
    <property type="entry name" value="Regulator of chromosome condensation 1/beta-lactamase-inhibitor protein II"/>
    <property type="match status" value="1"/>
</dbReference>
<organism evidence="1 2">
    <name type="scientific">Acrocarpospora corrugata</name>
    <dbReference type="NCBI Taxonomy" id="35763"/>
    <lineage>
        <taxon>Bacteria</taxon>
        <taxon>Bacillati</taxon>
        <taxon>Actinomycetota</taxon>
        <taxon>Actinomycetes</taxon>
        <taxon>Streptosporangiales</taxon>
        <taxon>Streptosporangiaceae</taxon>
        <taxon>Acrocarpospora</taxon>
    </lineage>
</organism>
<reference evidence="1 2" key="1">
    <citation type="submission" date="2019-10" db="EMBL/GenBank/DDBJ databases">
        <title>Whole genome shotgun sequence of Acrocarpospora corrugata NBRC 13972.</title>
        <authorList>
            <person name="Ichikawa N."/>
            <person name="Kimura A."/>
            <person name="Kitahashi Y."/>
            <person name="Komaki H."/>
            <person name="Oguchi A."/>
        </authorList>
    </citation>
    <scope>NUCLEOTIDE SEQUENCE [LARGE SCALE GENOMIC DNA]</scope>
    <source>
        <strain evidence="1 2">NBRC 13972</strain>
    </source>
</reference>
<dbReference type="PROSITE" id="PS50012">
    <property type="entry name" value="RCC1_3"/>
    <property type="match status" value="2"/>
</dbReference>
<evidence type="ECO:0008006" key="3">
    <source>
        <dbReference type="Google" id="ProtNLM"/>
    </source>
</evidence>
<evidence type="ECO:0000313" key="2">
    <source>
        <dbReference type="Proteomes" id="UP000334990"/>
    </source>
</evidence>
<dbReference type="SUPFAM" id="SSF50985">
    <property type="entry name" value="RCC1/BLIP-II"/>
    <property type="match status" value="1"/>
</dbReference>
<comment type="caution">
    <text evidence="1">The sequence shown here is derived from an EMBL/GenBank/DDBJ whole genome shotgun (WGS) entry which is preliminary data.</text>
</comment>
<proteinExistence type="predicted"/>
<dbReference type="Proteomes" id="UP000334990">
    <property type="component" value="Unassembled WGS sequence"/>
</dbReference>
<accession>A0A5M3VU88</accession>
<dbReference type="Pfam" id="PF13540">
    <property type="entry name" value="RCC1_2"/>
    <property type="match status" value="1"/>
</dbReference>
<evidence type="ECO:0000313" key="1">
    <source>
        <dbReference type="EMBL" id="GES00367.1"/>
    </source>
</evidence>
<dbReference type="InterPro" id="IPR009091">
    <property type="entry name" value="RCC1/BLIP-II"/>
</dbReference>
<gene>
    <name evidence="1" type="ORF">Acor_24310</name>
</gene>
<dbReference type="InterPro" id="IPR000408">
    <property type="entry name" value="Reg_chr_condens"/>
</dbReference>
<sequence length="232" mass="23896">MWGWGSNPQGQLGSLPGSVTNMTKVMQTGVTQIAAGANTSYFTHDNGQVLSVGHNPEGQLGAGIEVDRSSTPVAVVGLTRATRVSASSANQHNAFAFSSTQPLPPTFRLGFSPDSGVLLRNKTIKSQVVTSAVNGSTQSITLTATGLPSGVTASFNPPVVQAGGTSVMTLTRNTVIEPFDTLEITVTGTAGSTSRQSFYLLTLADPNPASGHAVPGPKNDAPFTRLLVRGNS</sequence>